<proteinExistence type="predicted"/>
<evidence type="ECO:0008006" key="3">
    <source>
        <dbReference type="Google" id="ProtNLM"/>
    </source>
</evidence>
<dbReference type="AlphaFoldDB" id="A0A318TP76"/>
<comment type="caution">
    <text evidence="1">The sequence shown here is derived from an EMBL/GenBank/DDBJ whole genome shotgun (WGS) entry which is preliminary data.</text>
</comment>
<keyword evidence="2" id="KW-1185">Reference proteome</keyword>
<dbReference type="RefSeq" id="WP_107937032.1">
    <property type="nucleotide sequence ID" value="NZ_CP085009.1"/>
</dbReference>
<evidence type="ECO:0000313" key="1">
    <source>
        <dbReference type="EMBL" id="PYF05697.1"/>
    </source>
</evidence>
<accession>A0A318TP76</accession>
<name>A0A318TP76_9BACL</name>
<sequence>MWKSVNGRLIQTVDDTRAEYKTRISKSLLTELKKLADEHNTHVGYLLETGFVQILKENYINFDKKNRPKDRVEFRTTCNKEVLENLRVFAKDNKLNLNDVIEASCNLIDIEQVKDGKWRYRIES</sequence>
<dbReference type="OrthoDB" id="2437085at2"/>
<evidence type="ECO:0000313" key="2">
    <source>
        <dbReference type="Proteomes" id="UP000247416"/>
    </source>
</evidence>
<organism evidence="1 2">
    <name type="scientific">Ureibacillus chungkukjangi</name>
    <dbReference type="NCBI Taxonomy" id="1202712"/>
    <lineage>
        <taxon>Bacteria</taxon>
        <taxon>Bacillati</taxon>
        <taxon>Bacillota</taxon>
        <taxon>Bacilli</taxon>
        <taxon>Bacillales</taxon>
        <taxon>Caryophanaceae</taxon>
        <taxon>Ureibacillus</taxon>
    </lineage>
</organism>
<reference evidence="1 2" key="1">
    <citation type="submission" date="2018-06" db="EMBL/GenBank/DDBJ databases">
        <title>Genomic Encyclopedia of Archaeal and Bacterial Type Strains, Phase II (KMG-II): from individual species to whole genera.</title>
        <authorList>
            <person name="Goeker M."/>
        </authorList>
    </citation>
    <scope>NUCLEOTIDE SEQUENCE [LARGE SCALE GENOMIC DNA]</scope>
    <source>
        <strain evidence="1 2">KACC 16626</strain>
    </source>
</reference>
<gene>
    <name evidence="1" type="ORF">BJ095_11645</name>
</gene>
<dbReference type="Proteomes" id="UP000247416">
    <property type="component" value="Unassembled WGS sequence"/>
</dbReference>
<protein>
    <recommendedName>
        <fullName evidence="3">rRNA methyltransferase</fullName>
    </recommendedName>
</protein>
<dbReference type="EMBL" id="QJTJ01000016">
    <property type="protein sequence ID" value="PYF05697.1"/>
    <property type="molecule type" value="Genomic_DNA"/>
</dbReference>